<dbReference type="Gene3D" id="2.30.110.10">
    <property type="entry name" value="Electron Transport, Fmn-binding Protein, Chain A"/>
    <property type="match status" value="1"/>
</dbReference>
<protein>
    <submittedName>
        <fullName evidence="1">Nitroreductase family deazaflavin-dependent oxidoreductase</fullName>
    </submittedName>
</protein>
<organism evidence="1 2">
    <name type="scientific">Intrasporangium calvum</name>
    <dbReference type="NCBI Taxonomy" id="53358"/>
    <lineage>
        <taxon>Bacteria</taxon>
        <taxon>Bacillati</taxon>
        <taxon>Actinomycetota</taxon>
        <taxon>Actinomycetes</taxon>
        <taxon>Micrococcales</taxon>
        <taxon>Intrasporangiaceae</taxon>
        <taxon>Intrasporangium</taxon>
    </lineage>
</organism>
<dbReference type="InterPro" id="IPR012349">
    <property type="entry name" value="Split_barrel_FMN-bd"/>
</dbReference>
<name>A0ABT5GD18_9MICO</name>
<sequence>MPLPHVVTVWNKRYLNKLLVHLAGHGPFVELEHVGRRTGSVYRVPLVAIRHGGQVTIALTYGPRVDWLRNLRAAQGGRMHLGHSLLVLGPPRRIATAEGLRRMPPGARQILALTGTRDYVEFDIQSETPFTGW</sequence>
<evidence type="ECO:0000313" key="2">
    <source>
        <dbReference type="Proteomes" id="UP001150259"/>
    </source>
</evidence>
<dbReference type="Proteomes" id="UP001150259">
    <property type="component" value="Unassembled WGS sequence"/>
</dbReference>
<accession>A0ABT5GD18</accession>
<gene>
    <name evidence="1" type="ORF">OO014_02575</name>
</gene>
<dbReference type="RefSeq" id="WP_272460705.1">
    <property type="nucleotide sequence ID" value="NZ_JAPFQL010000006.1"/>
</dbReference>
<dbReference type="NCBIfam" id="TIGR00026">
    <property type="entry name" value="hi_GC_TIGR00026"/>
    <property type="match status" value="1"/>
</dbReference>
<keyword evidence="2" id="KW-1185">Reference proteome</keyword>
<reference evidence="1 2" key="1">
    <citation type="submission" date="2022-11" db="EMBL/GenBank/DDBJ databases">
        <title>Anaerobic phenanthrene biodegradation by a DNRA strain PheN6.</title>
        <authorList>
            <person name="Zhang Z."/>
        </authorList>
    </citation>
    <scope>NUCLEOTIDE SEQUENCE [LARGE SCALE GENOMIC DNA]</scope>
    <source>
        <strain evidence="1 2">PheN6</strain>
    </source>
</reference>
<dbReference type="Pfam" id="PF04075">
    <property type="entry name" value="F420H2_quin_red"/>
    <property type="match status" value="1"/>
</dbReference>
<comment type="caution">
    <text evidence="1">The sequence shown here is derived from an EMBL/GenBank/DDBJ whole genome shotgun (WGS) entry which is preliminary data.</text>
</comment>
<dbReference type="EMBL" id="JAPFQL010000006">
    <property type="protein sequence ID" value="MDC5696128.1"/>
    <property type="molecule type" value="Genomic_DNA"/>
</dbReference>
<proteinExistence type="predicted"/>
<dbReference type="InterPro" id="IPR004378">
    <property type="entry name" value="F420H2_quin_Rdtase"/>
</dbReference>
<evidence type="ECO:0000313" key="1">
    <source>
        <dbReference type="EMBL" id="MDC5696128.1"/>
    </source>
</evidence>